<dbReference type="EC" id="2.5.1.48" evidence="2"/>
<evidence type="ECO:0000313" key="2">
    <source>
        <dbReference type="EMBL" id="CAA9541960.1"/>
    </source>
</evidence>
<sequence>APRPRPPPPRLRHPRRSCRGGARPVDRRPRRAGLPEQHLRLPLLPPDPGGDGRSPAPLLLRPRRQPDGADAGAEAGRPRRGRGRRRHRLGDGRHLRRPAPPPGRRRPPGCFPGPLLRRPRVRLRRSAGLRRRFDPGRHRRPGGGAGRDHPRHPRPVRRNVRQPRDAGRGSGRPGRPGRGARHPAGGRQHVSVARPAAADRARRGVGGPQHHQVPLRPRPRPRRRRLRLARAGRGHRRPPGPPRGCPVPAPGLAHLDRDEDPAAAGRAPRRDRAAPGAIPGGAPRGRRRPLPRPRVRPRARRRPPPARGRGLRRDARLRPGRGRTRLRPLPRFPRPVHHRRQPRRTGDPDLAVPGAGAAAVVGWVGRPRRSRSGPGAGAGAGAGGGGGGL</sequence>
<feature type="compositionally biased region" description="Basic residues" evidence="1">
    <location>
        <begin position="149"/>
        <end position="161"/>
    </location>
</feature>
<dbReference type="GO" id="GO:0003962">
    <property type="term" value="F:cystathionine gamma-synthase activity"/>
    <property type="evidence" value="ECO:0007669"/>
    <property type="project" value="UniProtKB-EC"/>
</dbReference>
<dbReference type="EMBL" id="CADCWE010000128">
    <property type="protein sequence ID" value="CAA9541960.1"/>
    <property type="molecule type" value="Genomic_DNA"/>
</dbReference>
<feature type="compositionally biased region" description="Gly residues" evidence="1">
    <location>
        <begin position="374"/>
        <end position="389"/>
    </location>
</feature>
<feature type="compositionally biased region" description="Basic residues" evidence="1">
    <location>
        <begin position="318"/>
        <end position="343"/>
    </location>
</feature>
<name>A0A6J4U697_9BACT</name>
<feature type="non-terminal residue" evidence="2">
    <location>
        <position position="389"/>
    </location>
</feature>
<feature type="compositionally biased region" description="Basic residues" evidence="1">
    <location>
        <begin position="78"/>
        <end position="88"/>
    </location>
</feature>
<dbReference type="AlphaFoldDB" id="A0A6J4U697"/>
<feature type="compositionally biased region" description="Low complexity" evidence="1">
    <location>
        <begin position="351"/>
        <end position="365"/>
    </location>
</feature>
<reference evidence="2" key="1">
    <citation type="submission" date="2020-02" db="EMBL/GenBank/DDBJ databases">
        <authorList>
            <person name="Meier V. D."/>
        </authorList>
    </citation>
    <scope>NUCLEOTIDE SEQUENCE</scope>
    <source>
        <strain evidence="2">AVDCRST_MAG73</strain>
    </source>
</reference>
<feature type="compositionally biased region" description="Basic residues" evidence="1">
    <location>
        <begin position="217"/>
        <end position="238"/>
    </location>
</feature>
<gene>
    <name evidence="2" type="ORF">AVDCRST_MAG73-2029</name>
</gene>
<keyword evidence="2" id="KW-0808">Transferase</keyword>
<organism evidence="2">
    <name type="scientific">uncultured Thermomicrobiales bacterium</name>
    <dbReference type="NCBI Taxonomy" id="1645740"/>
    <lineage>
        <taxon>Bacteria</taxon>
        <taxon>Pseudomonadati</taxon>
        <taxon>Thermomicrobiota</taxon>
        <taxon>Thermomicrobia</taxon>
        <taxon>Thermomicrobiales</taxon>
        <taxon>environmental samples</taxon>
    </lineage>
</organism>
<proteinExistence type="predicted"/>
<protein>
    <submittedName>
        <fullName evidence="2">O-acetylhomoserine sulfhydrylase / O-succinylhomoserine sulfhydrylase</fullName>
        <ecNumber evidence="2">2.5.1.48</ecNumber>
        <ecNumber evidence="2">2.5.1.49</ecNumber>
    </submittedName>
</protein>
<dbReference type="GO" id="GO:0003961">
    <property type="term" value="F:O-acetylhomoserine aminocarboxypropyltransferase activity"/>
    <property type="evidence" value="ECO:0007669"/>
    <property type="project" value="UniProtKB-EC"/>
</dbReference>
<evidence type="ECO:0000256" key="1">
    <source>
        <dbReference type="SAM" id="MobiDB-lite"/>
    </source>
</evidence>
<feature type="region of interest" description="Disordered" evidence="1">
    <location>
        <begin position="1"/>
        <end position="389"/>
    </location>
</feature>
<feature type="compositionally biased region" description="Basic residues" evidence="1">
    <location>
        <begin position="117"/>
        <end position="130"/>
    </location>
</feature>
<dbReference type="EC" id="2.5.1.49" evidence="2"/>
<feature type="non-terminal residue" evidence="2">
    <location>
        <position position="1"/>
    </location>
</feature>
<accession>A0A6J4U697</accession>
<feature type="compositionally biased region" description="Low complexity" evidence="1">
    <location>
        <begin position="182"/>
        <end position="196"/>
    </location>
</feature>
<feature type="compositionally biased region" description="Pro residues" evidence="1">
    <location>
        <begin position="239"/>
        <end position="249"/>
    </location>
</feature>
<feature type="compositionally biased region" description="Gly residues" evidence="1">
    <location>
        <begin position="168"/>
        <end position="177"/>
    </location>
</feature>
<feature type="compositionally biased region" description="Basic residues" evidence="1">
    <location>
        <begin position="284"/>
        <end position="304"/>
    </location>
</feature>